<evidence type="ECO:0000313" key="9">
    <source>
        <dbReference type="EMBL" id="MDT1063964.1"/>
    </source>
</evidence>
<keyword evidence="5 7" id="KW-1133">Transmembrane helix</keyword>
<dbReference type="InterPro" id="IPR007353">
    <property type="entry name" value="DUF421"/>
</dbReference>
<keyword evidence="10" id="KW-1185">Reference proteome</keyword>
<feature type="transmembrane region" description="Helical" evidence="7">
    <location>
        <begin position="73"/>
        <end position="94"/>
    </location>
</feature>
<accession>A0ABU3EI90</accession>
<proteinExistence type="inferred from homology"/>
<comment type="subcellular location">
    <subcellularLocation>
        <location evidence="1">Cell membrane</location>
        <topology evidence="1">Multi-pass membrane protein</topology>
    </subcellularLocation>
</comment>
<name>A0ABU3EI90_9RHOB</name>
<reference evidence="10" key="1">
    <citation type="submission" date="2023-07" db="EMBL/GenBank/DDBJ databases">
        <title>Characterization of two Paracoccaceae strains isolated from Phycosphere and proposal of Xinfangfangia lacusdiani sp. nov.</title>
        <authorList>
            <person name="Deng Y."/>
            <person name="Zhang Y.Q."/>
        </authorList>
    </citation>
    <scope>NUCLEOTIDE SEQUENCE [LARGE SCALE GENOMIC DNA]</scope>
    <source>
        <strain evidence="10">CPCC 101403</strain>
    </source>
</reference>
<dbReference type="RefSeq" id="WP_311761051.1">
    <property type="nucleotide sequence ID" value="NZ_JAVRQI010000016.1"/>
</dbReference>
<evidence type="ECO:0000256" key="7">
    <source>
        <dbReference type="SAM" id="Phobius"/>
    </source>
</evidence>
<evidence type="ECO:0000256" key="3">
    <source>
        <dbReference type="ARBA" id="ARBA00022475"/>
    </source>
</evidence>
<organism evidence="9 10">
    <name type="scientific">Paracoccus broussonetiae</name>
    <dbReference type="NCBI Taxonomy" id="3075834"/>
    <lineage>
        <taxon>Bacteria</taxon>
        <taxon>Pseudomonadati</taxon>
        <taxon>Pseudomonadota</taxon>
        <taxon>Alphaproteobacteria</taxon>
        <taxon>Rhodobacterales</taxon>
        <taxon>Paracoccaceae</taxon>
        <taxon>Paracoccus</taxon>
    </lineage>
</organism>
<feature type="transmembrane region" description="Helical" evidence="7">
    <location>
        <begin position="16"/>
        <end position="35"/>
    </location>
</feature>
<comment type="similarity">
    <text evidence="2">Belongs to the UPF0702 family.</text>
</comment>
<evidence type="ECO:0000256" key="4">
    <source>
        <dbReference type="ARBA" id="ARBA00022692"/>
    </source>
</evidence>
<feature type="domain" description="YetF C-terminal" evidence="8">
    <location>
        <begin position="96"/>
        <end position="165"/>
    </location>
</feature>
<evidence type="ECO:0000313" key="10">
    <source>
        <dbReference type="Proteomes" id="UP001251085"/>
    </source>
</evidence>
<evidence type="ECO:0000259" key="8">
    <source>
        <dbReference type="Pfam" id="PF04239"/>
    </source>
</evidence>
<keyword evidence="6 7" id="KW-0472">Membrane</keyword>
<dbReference type="Pfam" id="PF04239">
    <property type="entry name" value="DUF421"/>
    <property type="match status" value="1"/>
</dbReference>
<dbReference type="Gene3D" id="3.30.240.20">
    <property type="entry name" value="bsu07140 like domains"/>
    <property type="match status" value="1"/>
</dbReference>
<evidence type="ECO:0000256" key="1">
    <source>
        <dbReference type="ARBA" id="ARBA00004651"/>
    </source>
</evidence>
<dbReference type="Proteomes" id="UP001251085">
    <property type="component" value="Unassembled WGS sequence"/>
</dbReference>
<dbReference type="EMBL" id="JAVRQI010000016">
    <property type="protein sequence ID" value="MDT1063964.1"/>
    <property type="molecule type" value="Genomic_DNA"/>
</dbReference>
<evidence type="ECO:0000256" key="6">
    <source>
        <dbReference type="ARBA" id="ARBA00023136"/>
    </source>
</evidence>
<feature type="transmembrane region" description="Helical" evidence="7">
    <location>
        <begin position="47"/>
        <end position="67"/>
    </location>
</feature>
<dbReference type="PANTHER" id="PTHR34582:SF6">
    <property type="entry name" value="UPF0702 TRANSMEMBRANE PROTEIN YCAP"/>
    <property type="match status" value="1"/>
</dbReference>
<comment type="caution">
    <text evidence="9">The sequence shown here is derived from an EMBL/GenBank/DDBJ whole genome shotgun (WGS) entry which is preliminary data.</text>
</comment>
<dbReference type="PANTHER" id="PTHR34582">
    <property type="entry name" value="UPF0702 TRANSMEMBRANE PROTEIN YCAP"/>
    <property type="match status" value="1"/>
</dbReference>
<gene>
    <name evidence="9" type="ORF">RM190_19035</name>
</gene>
<keyword evidence="4 7" id="KW-0812">Transmembrane</keyword>
<evidence type="ECO:0000256" key="5">
    <source>
        <dbReference type="ARBA" id="ARBA00022989"/>
    </source>
</evidence>
<protein>
    <submittedName>
        <fullName evidence="9">DUF421 domain-containing protein</fullName>
    </submittedName>
</protein>
<dbReference type="InterPro" id="IPR023090">
    <property type="entry name" value="UPF0702_alpha/beta_dom_sf"/>
</dbReference>
<keyword evidence="3" id="KW-1003">Cell membrane</keyword>
<sequence>MSQELQRIFMGEQDPLFLAEILFRTCIIYFYTLALMRWIGGRSIAQLSIVEFLLVIAIGSAVGDSLFYPDVPLIPAMLAILLVVLANKLVDLAIMQSSRLTRFFEGSPQVVVIEGRVDRHKIRSRGIGEHELYMKLRDKGVDDLSQVLLAVLETNGTVSVLVRSRSEVPATGLYQPPALPEAELAGAAGITGSASR</sequence>
<evidence type="ECO:0000256" key="2">
    <source>
        <dbReference type="ARBA" id="ARBA00006448"/>
    </source>
</evidence>